<dbReference type="PeptideAtlas" id="C6V3T6"/>
<dbReference type="InterPro" id="IPR020557">
    <property type="entry name" value="Fumarate_lyase_CS"/>
</dbReference>
<dbReference type="eggNOG" id="COG0114">
    <property type="taxonomic scope" value="Bacteria"/>
</dbReference>
<evidence type="ECO:0000259" key="5">
    <source>
        <dbReference type="Pfam" id="PF00206"/>
    </source>
</evidence>
<reference evidence="7 8" key="1">
    <citation type="journal article" date="2009" name="Nucleic Acids Res.">
        <title>Analysis of complete genome sequence of Neorickettsia risticii: causative agent of Potomac horse fever.</title>
        <authorList>
            <person name="Lin M."/>
            <person name="Zhang C."/>
            <person name="Gibson K."/>
            <person name="Rikihisa Y."/>
        </authorList>
    </citation>
    <scope>NUCLEOTIDE SEQUENCE [LARGE SCALE GENOMIC DNA]</scope>
    <source>
        <strain evidence="7 8">Illinois</strain>
    </source>
</reference>
<dbReference type="InterPro" id="IPR000362">
    <property type="entry name" value="Fumarate_lyase_fam"/>
</dbReference>
<feature type="binding site" description="in site B" evidence="4">
    <location>
        <begin position="128"/>
        <end position="131"/>
    </location>
    <ligand>
        <name>substrate</name>
    </ligand>
</feature>
<feature type="binding site" evidence="4">
    <location>
        <position position="318"/>
    </location>
    <ligand>
        <name>substrate</name>
    </ligand>
</feature>
<dbReference type="GO" id="GO:0006108">
    <property type="term" value="P:malate metabolic process"/>
    <property type="evidence" value="ECO:0007669"/>
    <property type="project" value="TreeGrafter"/>
</dbReference>
<comment type="subunit">
    <text evidence="4">Homotetramer.</text>
</comment>
<evidence type="ECO:0000256" key="4">
    <source>
        <dbReference type="HAMAP-Rule" id="MF_00743"/>
    </source>
</evidence>
<dbReference type="PANTHER" id="PTHR11444">
    <property type="entry name" value="ASPARTATEAMMONIA/ARGININOSUCCINATE/ADENYLOSUCCINATE LYASE"/>
    <property type="match status" value="1"/>
</dbReference>
<feature type="domain" description="Fumarase C C-terminal" evidence="6">
    <location>
        <begin position="407"/>
        <end position="459"/>
    </location>
</feature>
<evidence type="ECO:0000259" key="6">
    <source>
        <dbReference type="Pfam" id="PF10415"/>
    </source>
</evidence>
<gene>
    <name evidence="4 7" type="primary">fumC</name>
    <name evidence="7" type="ordered locus">NRI_0054</name>
</gene>
<feature type="binding site" evidence="4">
    <location>
        <begin position="323"/>
        <end position="325"/>
    </location>
    <ligand>
        <name>substrate</name>
    </ligand>
</feature>
<evidence type="ECO:0000313" key="7">
    <source>
        <dbReference type="EMBL" id="ACT69063.1"/>
    </source>
</evidence>
<dbReference type="GO" id="GO:0006099">
    <property type="term" value="P:tricarboxylic acid cycle"/>
    <property type="evidence" value="ECO:0007669"/>
    <property type="project" value="UniProtKB-UniRule"/>
</dbReference>
<dbReference type="Gene3D" id="1.10.275.10">
    <property type="entry name" value="Fumarase/aspartase (N-terminal domain)"/>
    <property type="match status" value="1"/>
</dbReference>
<dbReference type="FunFam" id="1.10.40.30:FF:000002">
    <property type="entry name" value="Fumarate hydratase class II"/>
    <property type="match status" value="1"/>
</dbReference>
<name>C6V3T6_NEORI</name>
<dbReference type="Pfam" id="PF10415">
    <property type="entry name" value="FumaraseC_C"/>
    <property type="match status" value="1"/>
</dbReference>
<dbReference type="KEGG" id="nri:NRI_0054"/>
<evidence type="ECO:0000256" key="3">
    <source>
        <dbReference type="ARBA" id="ARBA00023239"/>
    </source>
</evidence>
<dbReference type="InterPro" id="IPR022761">
    <property type="entry name" value="Fumarate_lyase_N"/>
</dbReference>
<feature type="domain" description="Fumarate lyase N-terminal" evidence="5">
    <location>
        <begin position="11"/>
        <end position="341"/>
    </location>
</feature>
<dbReference type="Gene3D" id="1.10.40.30">
    <property type="entry name" value="Fumarase/aspartase (C-terminal domain)"/>
    <property type="match status" value="1"/>
</dbReference>
<feature type="site" description="Important for catalytic activity" evidence="4">
    <location>
        <position position="330"/>
    </location>
</feature>
<feature type="binding site" evidence="4">
    <location>
        <begin position="97"/>
        <end position="99"/>
    </location>
    <ligand>
        <name>substrate</name>
    </ligand>
</feature>
<dbReference type="InterPro" id="IPR024083">
    <property type="entry name" value="Fumarase/histidase_N"/>
</dbReference>
<evidence type="ECO:0000256" key="1">
    <source>
        <dbReference type="ARBA" id="ARBA00009084"/>
    </source>
</evidence>
<feature type="binding site" evidence="4">
    <location>
        <begin position="138"/>
        <end position="140"/>
    </location>
    <ligand>
        <name>substrate</name>
    </ligand>
</feature>
<organism evidence="7 8">
    <name type="scientific">Neorickettsia risticii (strain Illinois)</name>
    <dbReference type="NCBI Taxonomy" id="434131"/>
    <lineage>
        <taxon>Bacteria</taxon>
        <taxon>Pseudomonadati</taxon>
        <taxon>Pseudomonadota</taxon>
        <taxon>Alphaproteobacteria</taxon>
        <taxon>Rickettsiales</taxon>
        <taxon>Anaplasmataceae</taxon>
        <taxon>Neorickettsia</taxon>
    </lineage>
</organism>
<comment type="similarity">
    <text evidence="1 4">Belongs to the class-II fumarase/aspartase family. Fumarase subfamily.</text>
</comment>
<comment type="subcellular location">
    <subcellularLocation>
        <location evidence="4">Cytoplasm</location>
    </subcellularLocation>
</comment>
<dbReference type="HAMAP" id="MF_00743">
    <property type="entry name" value="FumaraseC"/>
    <property type="match status" value="1"/>
</dbReference>
<dbReference type="InterPro" id="IPR005677">
    <property type="entry name" value="Fum_hydII"/>
</dbReference>
<accession>C6V3T6</accession>
<dbReference type="EMBL" id="CP001431">
    <property type="protein sequence ID" value="ACT69063.1"/>
    <property type="molecule type" value="Genomic_DNA"/>
</dbReference>
<keyword evidence="4" id="KW-0963">Cytoplasm</keyword>
<sequence>MDYRIETDSIGSIKVPQDKYWGAQTQRAIENFKIGTEKVPMEVIKAIAIIKLAAARTNVKAGALSKDHLGAIEEACYEIIDGKLDDQFQLSVWQTGSGTQTNMNVNEVISNRAIEKLNGVIGSKTPVHPNDHVNMAQSSNDTFPSAMHIAAVEKMLKKLLPSLFYLVEVLSEKIKNFSGIVKIGRTHMQDAVPITLSQEFSCFREQLNKSASRLNENLSRLLEIPQGGTAVGTGLNTRRNFDHEIVAEISRITSIEFVPAQNKCEMLASHDTLVELSGNLNTLAVSLMKIANDIRLLGSGPRCGIGELILPMNEPGSSIMPGKVNPTQCEALTMVCAQVIGNHLAITVAGSGGQLQLNTFKPMIIYNLLQSMDLLSDGMMSFGEKCAMGIVPNKKRIDNMLQGSLMLVTALNKEIGYDNAAKIAKFAYVKDCTLKEAAMELKLLSEEEFDRIVNPAHMLGPDQQEKTGPA</sequence>
<dbReference type="PRINTS" id="PR00149">
    <property type="entry name" value="FUMRATELYASE"/>
</dbReference>
<comment type="miscellaneous">
    <text evidence="4">There are 2 substrate-binding sites: the catalytic A site, and the non-catalytic B site that may play a role in the transfer of substrate or product between the active site and the solvent. Alternatively, the B site may bind allosteric effectors.</text>
</comment>
<comment type="pathway">
    <text evidence="4">Carbohydrate metabolism; tricarboxylic acid cycle; (S)-malate from fumarate: step 1/1.</text>
</comment>
<proteinExistence type="inferred from homology"/>
<dbReference type="Gene3D" id="1.20.200.10">
    <property type="entry name" value="Fumarase/aspartase (Central domain)"/>
    <property type="match status" value="1"/>
</dbReference>
<comment type="catalytic activity">
    <reaction evidence="4">
        <text>(S)-malate = fumarate + H2O</text>
        <dbReference type="Rhea" id="RHEA:12460"/>
        <dbReference type="ChEBI" id="CHEBI:15377"/>
        <dbReference type="ChEBI" id="CHEBI:15589"/>
        <dbReference type="ChEBI" id="CHEBI:29806"/>
        <dbReference type="EC" id="4.2.1.2"/>
    </reaction>
</comment>
<dbReference type="UniPathway" id="UPA00223">
    <property type="reaction ID" value="UER01007"/>
</dbReference>
<dbReference type="Pfam" id="PF00206">
    <property type="entry name" value="Lyase_1"/>
    <property type="match status" value="1"/>
</dbReference>
<dbReference type="AlphaFoldDB" id="C6V3T6"/>
<dbReference type="STRING" id="434131.NRI_0054"/>
<feature type="active site" evidence="4">
    <location>
        <position position="317"/>
    </location>
</feature>
<dbReference type="InterPro" id="IPR018951">
    <property type="entry name" value="Fumarase_C_C"/>
</dbReference>
<dbReference type="EC" id="4.2.1.2" evidence="4"/>
<dbReference type="FunFam" id="1.20.200.10:FF:000001">
    <property type="entry name" value="Fumarate hydratase, mitochondrial"/>
    <property type="match status" value="1"/>
</dbReference>
<dbReference type="PROSITE" id="PS00163">
    <property type="entry name" value="FUMARATE_LYASES"/>
    <property type="match status" value="1"/>
</dbReference>
<dbReference type="NCBIfam" id="TIGR00979">
    <property type="entry name" value="fumC_II"/>
    <property type="match status" value="1"/>
</dbReference>
<evidence type="ECO:0000256" key="2">
    <source>
        <dbReference type="ARBA" id="ARBA00022532"/>
    </source>
</evidence>
<dbReference type="HOGENOM" id="CLU_021594_4_1_5"/>
<dbReference type="GO" id="GO:0004333">
    <property type="term" value="F:fumarate hydratase activity"/>
    <property type="evidence" value="ECO:0007669"/>
    <property type="project" value="UniProtKB-UniRule"/>
</dbReference>
<dbReference type="NCBIfam" id="NF008909">
    <property type="entry name" value="PRK12273.1"/>
    <property type="match status" value="1"/>
</dbReference>
<dbReference type="FunFam" id="1.10.275.10:FF:000001">
    <property type="entry name" value="Fumarate hydratase, mitochondrial"/>
    <property type="match status" value="1"/>
</dbReference>
<dbReference type="Proteomes" id="UP000001627">
    <property type="component" value="Chromosome"/>
</dbReference>
<protein>
    <recommendedName>
        <fullName evidence="4">Fumarate hydratase class II</fullName>
        <shortName evidence="4">Fumarase C</shortName>
        <ecNumber evidence="4">4.2.1.2</ecNumber>
    </recommendedName>
    <alternativeName>
        <fullName evidence="4">Aerobic fumarase</fullName>
    </alternativeName>
    <alternativeName>
        <fullName evidence="4">Iron-independent fumarase</fullName>
    </alternativeName>
</protein>
<dbReference type="InterPro" id="IPR008948">
    <property type="entry name" value="L-Aspartase-like"/>
</dbReference>
<dbReference type="CDD" id="cd01362">
    <property type="entry name" value="Fumarase_classII"/>
    <property type="match status" value="1"/>
</dbReference>
<dbReference type="SUPFAM" id="SSF48557">
    <property type="entry name" value="L-aspartase-like"/>
    <property type="match status" value="1"/>
</dbReference>
<comment type="function">
    <text evidence="4">Involved in the TCA cycle. Catalyzes the stereospecific interconversion of fumarate to L-malate.</text>
</comment>
<feature type="binding site" evidence="4">
    <location>
        <position position="186"/>
    </location>
    <ligand>
        <name>substrate</name>
    </ligand>
</feature>
<keyword evidence="8" id="KW-1185">Reference proteome</keyword>
<feature type="active site" description="Proton donor/acceptor" evidence="4">
    <location>
        <position position="187"/>
    </location>
</feature>
<keyword evidence="3 4" id="KW-0456">Lyase</keyword>
<keyword evidence="2 4" id="KW-0816">Tricarboxylic acid cycle</keyword>
<evidence type="ECO:0000313" key="8">
    <source>
        <dbReference type="Proteomes" id="UP000001627"/>
    </source>
</evidence>
<dbReference type="PANTHER" id="PTHR11444:SF1">
    <property type="entry name" value="FUMARATE HYDRATASE, MITOCHONDRIAL"/>
    <property type="match status" value="1"/>
</dbReference>
<dbReference type="GO" id="GO:0006106">
    <property type="term" value="P:fumarate metabolic process"/>
    <property type="evidence" value="ECO:0007669"/>
    <property type="project" value="InterPro"/>
</dbReference>
<dbReference type="GO" id="GO:0005737">
    <property type="term" value="C:cytoplasm"/>
    <property type="evidence" value="ECO:0007669"/>
    <property type="project" value="UniProtKB-SubCell"/>
</dbReference>